<evidence type="ECO:0000313" key="1">
    <source>
        <dbReference type="EMBL" id="PKI63696.1"/>
    </source>
</evidence>
<name>A0A2I0K7N3_PUNGR</name>
<keyword evidence="2" id="KW-1185">Reference proteome</keyword>
<dbReference type="STRING" id="22663.A0A2I0K7N3"/>
<sequence length="141" mass="16340">MNMEDDGDISRVAFSKLQAKEEEIERKKMDVRGKVELQLGQSKEQIRRLAYVWEELEELVDALGKEVATVRKKIDITTRELKPLGLCCQKMEKYKEATKAFNEKSKEKAQLSATLMELLAKSERLRMQKLADLSKCMESVR</sequence>
<evidence type="ECO:0000313" key="2">
    <source>
        <dbReference type="Proteomes" id="UP000233551"/>
    </source>
</evidence>
<accession>A0A2I0K7N3</accession>
<proteinExistence type="predicted"/>
<dbReference type="Proteomes" id="UP000233551">
    <property type="component" value="Unassembled WGS sequence"/>
</dbReference>
<dbReference type="OrthoDB" id="1921288at2759"/>
<dbReference type="EMBL" id="PGOL01000872">
    <property type="protein sequence ID" value="PKI63696.1"/>
    <property type="molecule type" value="Genomic_DNA"/>
</dbReference>
<organism evidence="1 2">
    <name type="scientific">Punica granatum</name>
    <name type="common">Pomegranate</name>
    <dbReference type="NCBI Taxonomy" id="22663"/>
    <lineage>
        <taxon>Eukaryota</taxon>
        <taxon>Viridiplantae</taxon>
        <taxon>Streptophyta</taxon>
        <taxon>Embryophyta</taxon>
        <taxon>Tracheophyta</taxon>
        <taxon>Spermatophyta</taxon>
        <taxon>Magnoliopsida</taxon>
        <taxon>eudicotyledons</taxon>
        <taxon>Gunneridae</taxon>
        <taxon>Pentapetalae</taxon>
        <taxon>rosids</taxon>
        <taxon>malvids</taxon>
        <taxon>Myrtales</taxon>
        <taxon>Lythraceae</taxon>
        <taxon>Punica</taxon>
    </lineage>
</organism>
<comment type="caution">
    <text evidence="1">The sequence shown here is derived from an EMBL/GenBank/DDBJ whole genome shotgun (WGS) entry which is preliminary data.</text>
</comment>
<dbReference type="AlphaFoldDB" id="A0A2I0K7N3"/>
<dbReference type="InterPro" id="IPR007033">
    <property type="entry name" value="GORAB"/>
</dbReference>
<protein>
    <submittedName>
        <fullName evidence="1">Uncharacterized protein</fullName>
    </submittedName>
</protein>
<dbReference type="PANTHER" id="PTHR21470">
    <property type="entry name" value="RAB6-INTERACTING PROTEIN GORAB"/>
    <property type="match status" value="1"/>
</dbReference>
<dbReference type="Pfam" id="PF04949">
    <property type="entry name" value="Transcrip_act"/>
    <property type="match status" value="1"/>
</dbReference>
<dbReference type="PANTHER" id="PTHR21470:SF3">
    <property type="entry name" value="RAB6-INTERACTING GOLGIN"/>
    <property type="match status" value="1"/>
</dbReference>
<reference evidence="1 2" key="1">
    <citation type="submission" date="2017-11" db="EMBL/GenBank/DDBJ databases">
        <title>De-novo sequencing of pomegranate (Punica granatum L.) genome.</title>
        <authorList>
            <person name="Akparov Z."/>
            <person name="Amiraslanov A."/>
            <person name="Hajiyeva S."/>
            <person name="Abbasov M."/>
            <person name="Kaur K."/>
            <person name="Hamwieh A."/>
            <person name="Solovyev V."/>
            <person name="Salamov A."/>
            <person name="Braich B."/>
            <person name="Kosarev P."/>
            <person name="Mahmoud A."/>
            <person name="Hajiyev E."/>
            <person name="Babayeva S."/>
            <person name="Izzatullayeva V."/>
            <person name="Mammadov A."/>
            <person name="Mammadov A."/>
            <person name="Sharifova S."/>
            <person name="Ojaghi J."/>
            <person name="Eynullazada K."/>
            <person name="Bayramov B."/>
            <person name="Abdulazimova A."/>
            <person name="Shahmuradov I."/>
        </authorList>
    </citation>
    <scope>NUCLEOTIDE SEQUENCE [LARGE SCALE GENOMIC DNA]</scope>
    <source>
        <strain evidence="2">cv. AG2017</strain>
        <tissue evidence="1">Leaf</tissue>
    </source>
</reference>
<dbReference type="GeneID" id="116187735"/>
<gene>
    <name evidence="1" type="ORF">CRG98_015886</name>
</gene>